<dbReference type="Proteomes" id="UP000677228">
    <property type="component" value="Unassembled WGS sequence"/>
</dbReference>
<feature type="non-terminal residue" evidence="2">
    <location>
        <position position="1"/>
    </location>
</feature>
<organism evidence="2 4">
    <name type="scientific">Didymodactylos carnosus</name>
    <dbReference type="NCBI Taxonomy" id="1234261"/>
    <lineage>
        <taxon>Eukaryota</taxon>
        <taxon>Metazoa</taxon>
        <taxon>Spiralia</taxon>
        <taxon>Gnathifera</taxon>
        <taxon>Rotifera</taxon>
        <taxon>Eurotatoria</taxon>
        <taxon>Bdelloidea</taxon>
        <taxon>Philodinida</taxon>
        <taxon>Philodinidae</taxon>
        <taxon>Didymodactylos</taxon>
    </lineage>
</organism>
<comment type="caution">
    <text evidence="2">The sequence shown here is derived from an EMBL/GenBank/DDBJ whole genome shotgun (WGS) entry which is preliminary data.</text>
</comment>
<dbReference type="Pfam" id="PF10021">
    <property type="entry name" value="PARG_cat_microb"/>
    <property type="match status" value="1"/>
</dbReference>
<reference evidence="2" key="1">
    <citation type="submission" date="2021-02" db="EMBL/GenBank/DDBJ databases">
        <authorList>
            <person name="Nowell W R."/>
        </authorList>
    </citation>
    <scope>NUCLEOTIDE SEQUENCE</scope>
</reference>
<name>A0A8S2GBK6_9BILA</name>
<evidence type="ECO:0000313" key="2">
    <source>
        <dbReference type="EMBL" id="CAF1677100.1"/>
    </source>
</evidence>
<dbReference type="Proteomes" id="UP000682733">
    <property type="component" value="Unassembled WGS sequence"/>
</dbReference>
<feature type="non-terminal residue" evidence="2">
    <location>
        <position position="130"/>
    </location>
</feature>
<dbReference type="InterPro" id="IPR019261">
    <property type="entry name" value="PARG_cat_microbial"/>
</dbReference>
<gene>
    <name evidence="2" type="ORF">OVA965_LOCUS45932</name>
    <name evidence="3" type="ORF">TMI583_LOCUS49950</name>
</gene>
<sequence>GSAAQEENLHRRTNLFECLEDPYNKLQGQRQWSYPIEEFGGIYIPHAAVFRGAESDGYPFFPEPQNLSFITVAAYCMPPICKGEDGQIYLDGEDYINNTKRKIETILQIALENKHDSIVLGAIGCGGKYR</sequence>
<dbReference type="InterPro" id="IPR043472">
    <property type="entry name" value="Macro_dom-like"/>
</dbReference>
<dbReference type="AlphaFoldDB" id="A0A8S2GBK6"/>
<evidence type="ECO:0000313" key="4">
    <source>
        <dbReference type="Proteomes" id="UP000677228"/>
    </source>
</evidence>
<dbReference type="Gene3D" id="3.40.220.10">
    <property type="entry name" value="Leucine Aminopeptidase, subunit E, domain 1"/>
    <property type="match status" value="1"/>
</dbReference>
<protein>
    <recommendedName>
        <fullName evidence="1">Microbial-type PARG catalytic domain-containing protein</fullName>
    </recommendedName>
</protein>
<evidence type="ECO:0000313" key="3">
    <source>
        <dbReference type="EMBL" id="CAF4562173.1"/>
    </source>
</evidence>
<evidence type="ECO:0000259" key="1">
    <source>
        <dbReference type="Pfam" id="PF10021"/>
    </source>
</evidence>
<dbReference type="EMBL" id="CAJOBA010114092">
    <property type="protein sequence ID" value="CAF4562173.1"/>
    <property type="molecule type" value="Genomic_DNA"/>
</dbReference>
<dbReference type="PANTHER" id="PTHR35596">
    <property type="entry name" value="DUF2263 DOMAIN-CONTAINING PROTEIN"/>
    <property type="match status" value="1"/>
</dbReference>
<accession>A0A8S2GBK6</accession>
<dbReference type="EMBL" id="CAJNOK010077625">
    <property type="protein sequence ID" value="CAF1677100.1"/>
    <property type="molecule type" value="Genomic_DNA"/>
</dbReference>
<feature type="domain" description="Microbial-type PARG catalytic" evidence="1">
    <location>
        <begin position="1"/>
        <end position="51"/>
    </location>
</feature>
<dbReference type="PANTHER" id="PTHR35596:SF1">
    <property type="entry name" value="MICROBIAL-TYPE PARG CATALYTIC DOMAIN-CONTAINING PROTEIN"/>
    <property type="match status" value="1"/>
</dbReference>
<proteinExistence type="predicted"/>